<comment type="function">
    <text evidence="2">Decapping enzyme for NAD-capped RNAs: specifically hydrolyzes the nicotinamide adenine dinucleotide (NAD) cap from a subset of RNAs by removing the entire NAD moiety from the 5'-end of an NAD-capped RNA.</text>
</comment>
<dbReference type="EMBL" id="JAHQIW010007310">
    <property type="protein sequence ID" value="KAJ1373559.1"/>
    <property type="molecule type" value="Genomic_DNA"/>
</dbReference>
<gene>
    <name evidence="4" type="ORF">KIN20_035989</name>
</gene>
<evidence type="ECO:0000259" key="3">
    <source>
        <dbReference type="Pfam" id="PF08652"/>
    </source>
</evidence>
<dbReference type="GO" id="GO:0046872">
    <property type="term" value="F:metal ion binding"/>
    <property type="evidence" value="ECO:0007669"/>
    <property type="project" value="UniProtKB-KW"/>
</dbReference>
<comment type="similarity">
    <text evidence="1 2">Belongs to the DXO/Dom3Z family.</text>
</comment>
<dbReference type="Pfam" id="PF08652">
    <property type="entry name" value="RAI1"/>
    <property type="match status" value="1"/>
</dbReference>
<dbReference type="GO" id="GO:0004518">
    <property type="term" value="F:nuclease activity"/>
    <property type="evidence" value="ECO:0007669"/>
    <property type="project" value="UniProtKB-KW"/>
</dbReference>
<evidence type="ECO:0000256" key="1">
    <source>
        <dbReference type="ARBA" id="ARBA00006562"/>
    </source>
</evidence>
<keyword evidence="2" id="KW-0539">Nucleus</keyword>
<dbReference type="Proteomes" id="UP001196413">
    <property type="component" value="Unassembled WGS sequence"/>
</dbReference>
<dbReference type="GO" id="GO:0003723">
    <property type="term" value="F:RNA binding"/>
    <property type="evidence" value="ECO:0007669"/>
    <property type="project" value="UniProtKB-KW"/>
</dbReference>
<keyword evidence="5" id="KW-1185">Reference proteome</keyword>
<dbReference type="AlphaFoldDB" id="A0AAD5RFG7"/>
<dbReference type="GO" id="GO:0000956">
    <property type="term" value="P:nuclear-transcribed mRNA catabolic process"/>
    <property type="evidence" value="ECO:0007669"/>
    <property type="project" value="TreeGrafter"/>
</dbReference>
<proteinExistence type="inferred from homology"/>
<dbReference type="InterPro" id="IPR013961">
    <property type="entry name" value="RAI1"/>
</dbReference>
<dbReference type="GO" id="GO:0000166">
    <property type="term" value="F:nucleotide binding"/>
    <property type="evidence" value="ECO:0007669"/>
    <property type="project" value="UniProtKB-KW"/>
</dbReference>
<accession>A0AAD5RFG7</accession>
<evidence type="ECO:0000256" key="2">
    <source>
        <dbReference type="RuleBase" id="RU367113"/>
    </source>
</evidence>
<dbReference type="GO" id="GO:0005634">
    <property type="term" value="C:nucleus"/>
    <property type="evidence" value="ECO:0007669"/>
    <property type="project" value="UniProtKB-SubCell"/>
</dbReference>
<keyword evidence="2" id="KW-0694">RNA-binding</keyword>
<dbReference type="GO" id="GO:0005829">
    <property type="term" value="C:cytosol"/>
    <property type="evidence" value="ECO:0007669"/>
    <property type="project" value="TreeGrafter"/>
</dbReference>
<dbReference type="PANTHER" id="PTHR12395:SF9">
    <property type="entry name" value="DECAPPING AND EXORIBONUCLEASE PROTEIN"/>
    <property type="match status" value="1"/>
</dbReference>
<dbReference type="PANTHER" id="PTHR12395">
    <property type="entry name" value="DOM-3 RELATED"/>
    <property type="match status" value="1"/>
</dbReference>
<dbReference type="GO" id="GO:0110155">
    <property type="term" value="P:NAD-cap decapping"/>
    <property type="evidence" value="ECO:0007669"/>
    <property type="project" value="TreeGrafter"/>
</dbReference>
<evidence type="ECO:0000313" key="4">
    <source>
        <dbReference type="EMBL" id="KAJ1373559.1"/>
    </source>
</evidence>
<organism evidence="4 5">
    <name type="scientific">Parelaphostrongylus tenuis</name>
    <name type="common">Meningeal worm</name>
    <dbReference type="NCBI Taxonomy" id="148309"/>
    <lineage>
        <taxon>Eukaryota</taxon>
        <taxon>Metazoa</taxon>
        <taxon>Ecdysozoa</taxon>
        <taxon>Nematoda</taxon>
        <taxon>Chromadorea</taxon>
        <taxon>Rhabditida</taxon>
        <taxon>Rhabditina</taxon>
        <taxon>Rhabditomorpha</taxon>
        <taxon>Strongyloidea</taxon>
        <taxon>Metastrongylidae</taxon>
        <taxon>Parelaphostrongylus</taxon>
    </lineage>
</organism>
<comment type="caution">
    <text evidence="4">The sequence shown here is derived from an EMBL/GenBank/DDBJ whole genome shotgun (WGS) entry which is preliminary data.</text>
</comment>
<evidence type="ECO:0000313" key="5">
    <source>
        <dbReference type="Proteomes" id="UP001196413"/>
    </source>
</evidence>
<feature type="domain" description="RAI1-like" evidence="3">
    <location>
        <begin position="24"/>
        <end position="146"/>
    </location>
</feature>
<keyword evidence="2" id="KW-0378">Hydrolase</keyword>
<protein>
    <recommendedName>
        <fullName evidence="2">Decapping nuclease</fullName>
        <ecNumber evidence="2">3.6.1.-</ecNumber>
    </recommendedName>
</protein>
<sequence length="152" mass="17388">MDQSVIKVPVDVLSNNQPFPRFPHPEVIGEFKMTRDRRVVPGREGAKYLYDDALADGGAVYFDLNKGFETFEDLIDDDKMDLLLDWIVSQAPPGASLKEVLRNADFVCRRGSLVRIASTVFCRDDTWEVVAARVKGVIFLCERETEFWRQKT</sequence>
<name>A0AAD5RFG7_PARTN</name>
<comment type="subcellular location">
    <subcellularLocation>
        <location evidence="2">Nucleus</location>
    </subcellularLocation>
</comment>
<reference evidence="4" key="1">
    <citation type="submission" date="2021-06" db="EMBL/GenBank/DDBJ databases">
        <title>Parelaphostrongylus tenuis whole genome reference sequence.</title>
        <authorList>
            <person name="Garwood T.J."/>
            <person name="Larsen P.A."/>
            <person name="Fountain-Jones N.M."/>
            <person name="Garbe J.R."/>
            <person name="Macchietto M.G."/>
            <person name="Kania S.A."/>
            <person name="Gerhold R.W."/>
            <person name="Richards J.E."/>
            <person name="Wolf T.M."/>
        </authorList>
    </citation>
    <scope>NUCLEOTIDE SEQUENCE</scope>
    <source>
        <strain evidence="4">MNPRO001-30</strain>
        <tissue evidence="4">Meninges</tissue>
    </source>
</reference>
<keyword evidence="2" id="KW-0540">Nuclease</keyword>
<dbReference type="GO" id="GO:0034353">
    <property type="term" value="F:mRNA 5'-diphosphatase activity"/>
    <property type="evidence" value="ECO:0007669"/>
    <property type="project" value="TreeGrafter"/>
</dbReference>
<keyword evidence="2" id="KW-0479">Metal-binding</keyword>
<dbReference type="EC" id="3.6.1.-" evidence="2"/>
<dbReference type="InterPro" id="IPR039039">
    <property type="entry name" value="RAI1-like_fam"/>
</dbReference>
<comment type="cofactor">
    <cofactor evidence="2">
        <name>a divalent metal cation</name>
        <dbReference type="ChEBI" id="CHEBI:60240"/>
    </cofactor>
</comment>
<keyword evidence="2" id="KW-0547">Nucleotide-binding</keyword>